<sequence length="133" mass="14782">MVGKSTFKIEWMNNSIHHKLALWIHQSPKGDQSSAYCILCKKVFDISTMGRQALTSHAKSKKPISTLAANQRTQSLRRHLTTPVNATNSTNSQPNLTTPLELVIDEDFATTSISDLLFSRPNSITPCCKVIVK</sequence>
<name>A0A915JAP5_ROMCU</name>
<proteinExistence type="predicted"/>
<keyword evidence="1" id="KW-1185">Reference proteome</keyword>
<dbReference type="AlphaFoldDB" id="A0A915JAP5"/>
<organism evidence="1 2">
    <name type="scientific">Romanomermis culicivorax</name>
    <name type="common">Nematode worm</name>
    <dbReference type="NCBI Taxonomy" id="13658"/>
    <lineage>
        <taxon>Eukaryota</taxon>
        <taxon>Metazoa</taxon>
        <taxon>Ecdysozoa</taxon>
        <taxon>Nematoda</taxon>
        <taxon>Enoplea</taxon>
        <taxon>Dorylaimia</taxon>
        <taxon>Mermithida</taxon>
        <taxon>Mermithoidea</taxon>
        <taxon>Mermithidae</taxon>
        <taxon>Romanomermis</taxon>
    </lineage>
</organism>
<evidence type="ECO:0000313" key="2">
    <source>
        <dbReference type="WBParaSite" id="nRc.2.0.1.t23563-RA"/>
    </source>
</evidence>
<reference evidence="2" key="1">
    <citation type="submission" date="2022-11" db="UniProtKB">
        <authorList>
            <consortium name="WormBaseParasite"/>
        </authorList>
    </citation>
    <scope>IDENTIFICATION</scope>
</reference>
<dbReference type="WBParaSite" id="nRc.2.0.1.t23563-RA">
    <property type="protein sequence ID" value="nRc.2.0.1.t23563-RA"/>
    <property type="gene ID" value="nRc.2.0.1.g23563"/>
</dbReference>
<dbReference type="Proteomes" id="UP000887565">
    <property type="component" value="Unplaced"/>
</dbReference>
<protein>
    <submittedName>
        <fullName evidence="2">BED-type domain-containing protein</fullName>
    </submittedName>
</protein>
<evidence type="ECO:0000313" key="1">
    <source>
        <dbReference type="Proteomes" id="UP000887565"/>
    </source>
</evidence>
<accession>A0A915JAP5</accession>